<evidence type="ECO:0000256" key="1">
    <source>
        <dbReference type="SAM" id="MobiDB-lite"/>
    </source>
</evidence>
<organism evidence="3 4">
    <name type="scientific">Nocardioides pocheonensis</name>
    <dbReference type="NCBI Taxonomy" id="661485"/>
    <lineage>
        <taxon>Bacteria</taxon>
        <taxon>Bacillati</taxon>
        <taxon>Actinomycetota</taxon>
        <taxon>Actinomycetes</taxon>
        <taxon>Propionibacteriales</taxon>
        <taxon>Nocardioidaceae</taxon>
        <taxon>Nocardioides</taxon>
    </lineage>
</organism>
<dbReference type="InterPro" id="IPR021449">
    <property type="entry name" value="DUF3099"/>
</dbReference>
<dbReference type="AlphaFoldDB" id="A0A3N0GXN5"/>
<feature type="transmembrane region" description="Helical" evidence="2">
    <location>
        <begin position="28"/>
        <end position="47"/>
    </location>
</feature>
<evidence type="ECO:0000313" key="3">
    <source>
        <dbReference type="EMBL" id="RNM16966.1"/>
    </source>
</evidence>
<feature type="region of interest" description="Disordered" evidence="1">
    <location>
        <begin position="1"/>
        <end position="22"/>
    </location>
</feature>
<dbReference type="Proteomes" id="UP000279994">
    <property type="component" value="Unassembled WGS sequence"/>
</dbReference>
<keyword evidence="2" id="KW-0812">Transmembrane</keyword>
<keyword evidence="2" id="KW-1133">Transmembrane helix</keyword>
<name>A0A3N0GXN5_9ACTN</name>
<keyword evidence="2" id="KW-0472">Membrane</keyword>
<protein>
    <submittedName>
        <fullName evidence="3">DUF3099 domain-containing protein</fullName>
    </submittedName>
</protein>
<feature type="transmembrane region" description="Helical" evidence="2">
    <location>
        <begin position="53"/>
        <end position="73"/>
    </location>
</feature>
<comment type="caution">
    <text evidence="3">The sequence shown here is derived from an EMBL/GenBank/DDBJ whole genome shotgun (WGS) entry which is preliminary data.</text>
</comment>
<accession>A0A3N0GXN5</accession>
<evidence type="ECO:0000256" key="2">
    <source>
        <dbReference type="SAM" id="Phobius"/>
    </source>
</evidence>
<sequence>MPGPTTDPGGTSRPAYGRGVERARRRRAYSWLMGTCIVLILLAWNLVRLWSVPAAVVMSVVAAVIPPVAAIVANRGSMAESDLPRNADQVDDEP</sequence>
<keyword evidence="4" id="KW-1185">Reference proteome</keyword>
<dbReference type="Pfam" id="PF11298">
    <property type="entry name" value="DUF3099"/>
    <property type="match status" value="1"/>
</dbReference>
<proteinExistence type="predicted"/>
<evidence type="ECO:0000313" key="4">
    <source>
        <dbReference type="Proteomes" id="UP000279994"/>
    </source>
</evidence>
<gene>
    <name evidence="3" type="ORF">EFL26_02445</name>
</gene>
<dbReference type="EMBL" id="RJSF01000005">
    <property type="protein sequence ID" value="RNM16966.1"/>
    <property type="molecule type" value="Genomic_DNA"/>
</dbReference>
<reference evidence="3 4" key="1">
    <citation type="submission" date="2018-11" db="EMBL/GenBank/DDBJ databases">
        <authorList>
            <person name="Li F."/>
        </authorList>
    </citation>
    <scope>NUCLEOTIDE SEQUENCE [LARGE SCALE GENOMIC DNA]</scope>
    <source>
        <strain evidence="3 4">Gsoil 818</strain>
    </source>
</reference>